<comment type="caution">
    <text evidence="1">The sequence shown here is derived from an EMBL/GenBank/DDBJ whole genome shotgun (WGS) entry which is preliminary data.</text>
</comment>
<dbReference type="AlphaFoldDB" id="A0AAV9XWV1"/>
<proteinExistence type="predicted"/>
<evidence type="ECO:0000313" key="2">
    <source>
        <dbReference type="Proteomes" id="UP001311799"/>
    </source>
</evidence>
<protein>
    <submittedName>
        <fullName evidence="1">Uncharacterized protein</fullName>
    </submittedName>
</protein>
<sequence length="117" mass="13727">MGKISIHDINKIENERIRQLATALIADNFNNSEDSRYIDEIINSTEEQLNQKAQHLTQSIKDKEKKWNEMIDELQFLNVTLQQQKIPKALKSMTLRELKRHCSELRSIMGSYMSFST</sequence>
<keyword evidence="2" id="KW-1185">Reference proteome</keyword>
<evidence type="ECO:0000313" key="1">
    <source>
        <dbReference type="EMBL" id="KAK6589161.1"/>
    </source>
</evidence>
<name>A0AAV9XWV1_9CRYT</name>
<dbReference type="Proteomes" id="UP001311799">
    <property type="component" value="Unassembled WGS sequence"/>
</dbReference>
<reference evidence="1 2" key="1">
    <citation type="submission" date="2023-10" db="EMBL/GenBank/DDBJ databases">
        <title>Comparative genomics analysis reveals potential genetic determinants of host preference in Cryptosporidium xiaoi.</title>
        <authorList>
            <person name="Xiao L."/>
            <person name="Li J."/>
        </authorList>
    </citation>
    <scope>NUCLEOTIDE SEQUENCE [LARGE SCALE GENOMIC DNA]</scope>
    <source>
        <strain evidence="1 2">52996</strain>
    </source>
</reference>
<accession>A0AAV9XWV1</accession>
<organism evidence="1 2">
    <name type="scientific">Cryptosporidium xiaoi</name>
    <dbReference type="NCBI Taxonomy" id="659607"/>
    <lineage>
        <taxon>Eukaryota</taxon>
        <taxon>Sar</taxon>
        <taxon>Alveolata</taxon>
        <taxon>Apicomplexa</taxon>
        <taxon>Conoidasida</taxon>
        <taxon>Coccidia</taxon>
        <taxon>Eucoccidiorida</taxon>
        <taxon>Eimeriorina</taxon>
        <taxon>Cryptosporidiidae</taxon>
        <taxon>Cryptosporidium</taxon>
    </lineage>
</organism>
<gene>
    <name evidence="1" type="ORF">RS030_223496</name>
</gene>
<dbReference type="EMBL" id="JAWDEY010000014">
    <property type="protein sequence ID" value="KAK6589161.1"/>
    <property type="molecule type" value="Genomic_DNA"/>
</dbReference>